<sequence>MLFYDDITYELFLDDIGSAAKALFVQRVFGGIPEDEIGEYAGLVKTLYLMDGSISRAADAHFIHKNTLQYKLNKLTRITGRDPRSYKCVPLYTLAILFMREQTEE</sequence>
<reference evidence="2" key="1">
    <citation type="submission" date="2019-08" db="EMBL/GenBank/DDBJ databases">
        <authorList>
            <person name="Kucharzyk K."/>
            <person name="Murdoch R.W."/>
            <person name="Higgins S."/>
            <person name="Loffler F."/>
        </authorList>
    </citation>
    <scope>NUCLEOTIDE SEQUENCE</scope>
</reference>
<dbReference type="InterPro" id="IPR009057">
    <property type="entry name" value="Homeodomain-like_sf"/>
</dbReference>
<dbReference type="Gene3D" id="1.10.10.2840">
    <property type="entry name" value="PucR C-terminal helix-turn-helix domain"/>
    <property type="match status" value="1"/>
</dbReference>
<dbReference type="SUPFAM" id="SSF46689">
    <property type="entry name" value="Homeodomain-like"/>
    <property type="match status" value="1"/>
</dbReference>
<comment type="caution">
    <text evidence="2">The sequence shown here is derived from an EMBL/GenBank/DDBJ whole genome shotgun (WGS) entry which is preliminary data.</text>
</comment>
<evidence type="ECO:0000259" key="1">
    <source>
        <dbReference type="Pfam" id="PF13556"/>
    </source>
</evidence>
<name>A0A645F1I4_9ZZZZ</name>
<dbReference type="EMBL" id="VSSQ01054163">
    <property type="protein sequence ID" value="MPN08141.1"/>
    <property type="molecule type" value="Genomic_DNA"/>
</dbReference>
<evidence type="ECO:0000313" key="2">
    <source>
        <dbReference type="EMBL" id="MPN08141.1"/>
    </source>
</evidence>
<dbReference type="Pfam" id="PF13556">
    <property type="entry name" value="HTH_30"/>
    <property type="match status" value="1"/>
</dbReference>
<organism evidence="2">
    <name type="scientific">bioreactor metagenome</name>
    <dbReference type="NCBI Taxonomy" id="1076179"/>
    <lineage>
        <taxon>unclassified sequences</taxon>
        <taxon>metagenomes</taxon>
        <taxon>ecological metagenomes</taxon>
    </lineage>
</organism>
<dbReference type="AlphaFoldDB" id="A0A645F1I4"/>
<proteinExistence type="predicted"/>
<gene>
    <name evidence="2" type="ORF">SDC9_155419</name>
</gene>
<accession>A0A645F1I4</accession>
<dbReference type="InterPro" id="IPR025736">
    <property type="entry name" value="PucR_C-HTH_dom"/>
</dbReference>
<feature type="domain" description="PucR C-terminal helix-turn-helix" evidence="1">
    <location>
        <begin position="46"/>
        <end position="86"/>
    </location>
</feature>
<protein>
    <recommendedName>
        <fullName evidence="1">PucR C-terminal helix-turn-helix domain-containing protein</fullName>
    </recommendedName>
</protein>
<dbReference type="InterPro" id="IPR042070">
    <property type="entry name" value="PucR_C-HTH_sf"/>
</dbReference>